<dbReference type="GO" id="GO:0000776">
    <property type="term" value="C:kinetochore"/>
    <property type="evidence" value="ECO:0007669"/>
    <property type="project" value="UniProtKB-KW"/>
</dbReference>
<comment type="subcellular location">
    <subcellularLocation>
        <location evidence="1">Chromosome</location>
        <location evidence="1">Centromere</location>
        <location evidence="1">Kinetochore</location>
    </subcellularLocation>
    <subcellularLocation>
        <location evidence="18">Nucleus</location>
        <location evidence="18">Nuclear pore complex</location>
    </subcellularLocation>
    <subcellularLocation>
        <location evidence="18">Nucleus membrane</location>
    </subcellularLocation>
</comment>
<evidence type="ECO:0000256" key="3">
    <source>
        <dbReference type="ARBA" id="ARBA00022448"/>
    </source>
</evidence>
<evidence type="ECO:0000256" key="6">
    <source>
        <dbReference type="ARBA" id="ARBA00022553"/>
    </source>
</evidence>
<evidence type="ECO:0000256" key="16">
    <source>
        <dbReference type="ARBA" id="ARBA00056880"/>
    </source>
</evidence>
<dbReference type="InterPro" id="IPR007252">
    <property type="entry name" value="Nup84/Nup107"/>
</dbReference>
<evidence type="ECO:0000256" key="17">
    <source>
        <dbReference type="ARBA" id="ARBA00063956"/>
    </source>
</evidence>
<evidence type="ECO:0000256" key="8">
    <source>
        <dbReference type="ARBA" id="ARBA00022838"/>
    </source>
</evidence>
<dbReference type="GO" id="GO:0000973">
    <property type="term" value="P:post-transcriptional tethering of RNA polymerase II gene DNA at nuclear periphery"/>
    <property type="evidence" value="ECO:0007669"/>
    <property type="project" value="TreeGrafter"/>
</dbReference>
<comment type="similarity">
    <text evidence="2 18">Belongs to the nucleoporin Nup84/Nup107 family.</text>
</comment>
<dbReference type="GO" id="GO:0017056">
    <property type="term" value="F:structural constituent of nuclear pore"/>
    <property type="evidence" value="ECO:0007669"/>
    <property type="project" value="UniProtKB-UniRule"/>
</dbReference>
<evidence type="ECO:0000256" key="5">
    <source>
        <dbReference type="ARBA" id="ARBA00022481"/>
    </source>
</evidence>
<comment type="function">
    <text evidence="16">Plays a role in the nuclear pore complex (NPC) assembly and/or maintenance. Required for the assembly of peripheral proteins into the NPC. May anchor NUP62 to the NPC. Involved in nephrogenesis.</text>
</comment>
<dbReference type="Gene3D" id="1.10.3450.20">
    <property type="match status" value="1"/>
</dbReference>
<dbReference type="GO" id="GO:0031965">
    <property type="term" value="C:nuclear membrane"/>
    <property type="evidence" value="ECO:0007669"/>
    <property type="project" value="UniProtKB-SubCell"/>
</dbReference>
<keyword evidence="9" id="KW-0653">Protein transport</keyword>
<evidence type="ECO:0000256" key="4">
    <source>
        <dbReference type="ARBA" id="ARBA00022454"/>
    </source>
</evidence>
<sequence>MDISSPIDDRFSDDSFKNLSQENIRRHSFLRLSTKTTAPRRISLHQSVLTRNNLDDSFNQKVKNDSIEYDGSFTVYTSDRLHMKPSNDPFDGNNWSLHEMMEDSASTGIVLKSNEPWRQTATKLYNEFLEIIQAHSNQTQVFETIGDFIQNCSDTLQIMREMQSKVDTTKRSNEELSLENERNTWRLIYCLYQNRLASQNYQNQMDCDDDDDNNNTHISEKDVINNLIKNESQIREYQLIIDWLEQNALDQAESLPKIEHYTDKTVAWENTIHQINNKKTGISFGSLRQIVESLDPDAPIREGKPLHDLDKEDDKRLEKRMFIEVRCGRLQRAQELAIHCGQPWRAACLLGWQPHHDPNYNNPLNDTKLPIEGNPNRGLWKLNAWHMSKDTRIGIYYRSIYASLCGNVEQLLDVACSWQDGLWSYMKTLMDIEVENELRGIMSKNYPNMTDDYWKSKKSLVDIFDNLQSSKINEIRNQSNKPEHIIQKYLILDDIQKLMEQINIWIDDKICQPQFIRFLAHLILFLRQIGKNINDKIANKVLLTYVNDVLIEIGDSILIAYYTSQLPKDEQIIIYASYLENIKNYDMRKKCLVAAEEANLNVEAITKLVVENIRNKNIVNSFDNNELSCKINDDDIEKIEALDWLTFYEGQRDEALWQANALIRYFLTCEKVDAARRAFNKMPADSIEVIMMEHPSLEETMPNVSIVNEPVYKASASIREYLCYKAYLDAQEGFQEWFSHFHQGKPAPLESMSTYPTFTEKVAHDHKKAQYAAELERWKCTMEHHTKAVKQLLYNILLFPDGGWLSDSNTDPVSEDTPEHILRKHQLDKLRSLCIPKVVLLLLNVMSEMNEHENCVELADTIASSQYKLYKHFSTERMREVYRKISESSIILMDQKKDAWGYSR</sequence>
<keyword evidence="5" id="KW-0488">Methylation</keyword>
<keyword evidence="3 18" id="KW-0813">Transport</keyword>
<dbReference type="GO" id="GO:0006406">
    <property type="term" value="P:mRNA export from nucleus"/>
    <property type="evidence" value="ECO:0007669"/>
    <property type="project" value="TreeGrafter"/>
</dbReference>
<name>A0A834XL04_APHGI</name>
<evidence type="ECO:0000256" key="13">
    <source>
        <dbReference type="ARBA" id="ARBA00023136"/>
    </source>
</evidence>
<gene>
    <name evidence="19" type="ORF">HCN44_003041</name>
</gene>
<keyword evidence="15" id="KW-0137">Centromere</keyword>
<dbReference type="PANTHER" id="PTHR13003">
    <property type="entry name" value="NUP107-RELATED"/>
    <property type="match status" value="1"/>
</dbReference>
<keyword evidence="4" id="KW-0158">Chromosome</keyword>
<dbReference type="PANTHER" id="PTHR13003:SF2">
    <property type="entry name" value="NUCLEAR PORE COMPLEX PROTEIN NUP107"/>
    <property type="match status" value="1"/>
</dbReference>
<organism evidence="19 20">
    <name type="scientific">Aphidius gifuensis</name>
    <name type="common">Parasitoid wasp</name>
    <dbReference type="NCBI Taxonomy" id="684658"/>
    <lineage>
        <taxon>Eukaryota</taxon>
        <taxon>Metazoa</taxon>
        <taxon>Ecdysozoa</taxon>
        <taxon>Arthropoda</taxon>
        <taxon>Hexapoda</taxon>
        <taxon>Insecta</taxon>
        <taxon>Pterygota</taxon>
        <taxon>Neoptera</taxon>
        <taxon>Endopterygota</taxon>
        <taxon>Hymenoptera</taxon>
        <taxon>Apocrita</taxon>
        <taxon>Ichneumonoidea</taxon>
        <taxon>Braconidae</taxon>
        <taxon>Aphidiinae</taxon>
        <taxon>Aphidius</taxon>
    </lineage>
</organism>
<protein>
    <recommendedName>
        <fullName evidence="18">Nuclear pore complex protein</fullName>
    </recommendedName>
</protein>
<comment type="function">
    <text evidence="18">Functions as a component of the nuclear pore complex (NPC).</text>
</comment>
<evidence type="ECO:0000256" key="1">
    <source>
        <dbReference type="ARBA" id="ARBA00004629"/>
    </source>
</evidence>
<proteinExistence type="inferred from homology"/>
<keyword evidence="13 18" id="KW-0472">Membrane</keyword>
<dbReference type="EMBL" id="JACMRX010000006">
    <property type="protein sequence ID" value="KAF7987279.1"/>
    <property type="molecule type" value="Genomic_DNA"/>
</dbReference>
<evidence type="ECO:0000313" key="19">
    <source>
        <dbReference type="EMBL" id="KAF7987279.1"/>
    </source>
</evidence>
<evidence type="ECO:0000256" key="12">
    <source>
        <dbReference type="ARBA" id="ARBA00023132"/>
    </source>
</evidence>
<keyword evidence="12 18" id="KW-0906">Nuclear pore complex</keyword>
<reference evidence="19 20" key="1">
    <citation type="submission" date="2020-08" db="EMBL/GenBank/DDBJ databases">
        <title>Aphidius gifuensis genome sequencing and assembly.</title>
        <authorList>
            <person name="Du Z."/>
        </authorList>
    </citation>
    <scope>NUCLEOTIDE SEQUENCE [LARGE SCALE GENOMIC DNA]</scope>
    <source>
        <strain evidence="19">YNYX2018</strain>
        <tissue evidence="19">Adults</tissue>
    </source>
</reference>
<keyword evidence="7" id="KW-0509">mRNA transport</keyword>
<evidence type="ECO:0000256" key="18">
    <source>
        <dbReference type="RuleBase" id="RU365072"/>
    </source>
</evidence>
<keyword evidence="10" id="KW-0007">Acetylation</keyword>
<accession>A0A834XL04</accession>
<dbReference type="GO" id="GO:0031080">
    <property type="term" value="C:nuclear pore outer ring"/>
    <property type="evidence" value="ECO:0007669"/>
    <property type="project" value="TreeGrafter"/>
</dbReference>
<dbReference type="OrthoDB" id="3098at2759"/>
<evidence type="ECO:0000256" key="10">
    <source>
        <dbReference type="ARBA" id="ARBA00022990"/>
    </source>
</evidence>
<evidence type="ECO:0000256" key="15">
    <source>
        <dbReference type="ARBA" id="ARBA00023328"/>
    </source>
</evidence>
<keyword evidence="6" id="KW-0597">Phosphoprotein</keyword>
<dbReference type="Pfam" id="PF04121">
    <property type="entry name" value="Nup84_Nup100"/>
    <property type="match status" value="1"/>
</dbReference>
<dbReference type="GO" id="GO:0006606">
    <property type="term" value="P:protein import into nucleus"/>
    <property type="evidence" value="ECO:0007669"/>
    <property type="project" value="TreeGrafter"/>
</dbReference>
<keyword evidence="20" id="KW-1185">Reference proteome</keyword>
<evidence type="ECO:0000256" key="2">
    <source>
        <dbReference type="ARBA" id="ARBA00009510"/>
    </source>
</evidence>
<dbReference type="FunFam" id="1.10.3450.20:FF:000001">
    <property type="entry name" value="Nuclear pore complex protein"/>
    <property type="match status" value="1"/>
</dbReference>
<dbReference type="Gene3D" id="1.20.190.50">
    <property type="match status" value="1"/>
</dbReference>
<evidence type="ECO:0000256" key="7">
    <source>
        <dbReference type="ARBA" id="ARBA00022816"/>
    </source>
</evidence>
<dbReference type="Proteomes" id="UP000639338">
    <property type="component" value="Unassembled WGS sequence"/>
</dbReference>
<evidence type="ECO:0000256" key="11">
    <source>
        <dbReference type="ARBA" id="ARBA00023010"/>
    </source>
</evidence>
<comment type="caution">
    <text evidence="19">The sequence shown here is derived from an EMBL/GenBank/DDBJ whole genome shotgun (WGS) entry which is preliminary data.</text>
</comment>
<keyword evidence="8" id="KW-0995">Kinetochore</keyword>
<comment type="subunit">
    <text evidence="17">Part of the nuclear pore complex (NPC). Forms part of the Nup160 subcomplex in the nuclear pore which is composed of NUP160, NUP133, NUP107 and Nup96; this complex plays a role in RNA export and in tethering Nup98 and NUP153 to the nucleus. Does not interact with TPR. Interacts with ZNF106.</text>
</comment>
<dbReference type="FunFam" id="1.20.190.50:FF:000001">
    <property type="entry name" value="Nuclear pore complex protein"/>
    <property type="match status" value="1"/>
</dbReference>
<keyword evidence="14 18" id="KW-0539">Nucleus</keyword>
<evidence type="ECO:0000313" key="20">
    <source>
        <dbReference type="Proteomes" id="UP000639338"/>
    </source>
</evidence>
<dbReference type="AlphaFoldDB" id="A0A834XL04"/>
<evidence type="ECO:0000256" key="14">
    <source>
        <dbReference type="ARBA" id="ARBA00023242"/>
    </source>
</evidence>
<keyword evidence="11 18" id="KW-0811">Translocation</keyword>
<evidence type="ECO:0000256" key="9">
    <source>
        <dbReference type="ARBA" id="ARBA00022927"/>
    </source>
</evidence>